<dbReference type="InterPro" id="IPR036527">
    <property type="entry name" value="SCP2_sterol-bd_dom_sf"/>
</dbReference>
<organism evidence="2 3">
    <name type="scientific">Elstera litoralis</name>
    <dbReference type="NCBI Taxonomy" id="552518"/>
    <lineage>
        <taxon>Bacteria</taxon>
        <taxon>Pseudomonadati</taxon>
        <taxon>Pseudomonadota</taxon>
        <taxon>Alphaproteobacteria</taxon>
        <taxon>Rhodospirillales</taxon>
        <taxon>Rhodospirillaceae</taxon>
        <taxon>Elstera</taxon>
    </lineage>
</organism>
<dbReference type="OrthoDB" id="9809312at2"/>
<evidence type="ECO:0000313" key="2">
    <source>
        <dbReference type="EMBL" id="KJV08378.1"/>
    </source>
</evidence>
<reference evidence="2 3" key="1">
    <citation type="submission" date="2015-03" db="EMBL/GenBank/DDBJ databases">
        <title>Draft genome sequence of Elstera litoralis.</title>
        <authorList>
            <person name="Rahalkar M.C."/>
            <person name="Dhakephalkar P.K."/>
            <person name="Pore S.D."/>
            <person name="Arora P."/>
            <person name="Kapse N.G."/>
            <person name="Pandit P.S."/>
        </authorList>
    </citation>
    <scope>NUCLEOTIDE SEQUENCE [LARGE SCALE GENOMIC DNA]</scope>
    <source>
        <strain evidence="2 3">Dia-1</strain>
    </source>
</reference>
<proteinExistence type="predicted"/>
<dbReference type="AlphaFoldDB" id="A0A0F3IP99"/>
<evidence type="ECO:0000313" key="3">
    <source>
        <dbReference type="Proteomes" id="UP000033774"/>
    </source>
</evidence>
<gene>
    <name evidence="2" type="ORF">VZ95_18190</name>
</gene>
<name>A0A0F3IP99_9PROT</name>
<evidence type="ECO:0000259" key="1">
    <source>
        <dbReference type="Pfam" id="PF02036"/>
    </source>
</evidence>
<comment type="caution">
    <text evidence="2">The sequence shown here is derived from an EMBL/GenBank/DDBJ whole genome shotgun (WGS) entry which is preliminary data.</text>
</comment>
<dbReference type="Proteomes" id="UP000033774">
    <property type="component" value="Unassembled WGS sequence"/>
</dbReference>
<dbReference type="EMBL" id="LAJY01000611">
    <property type="protein sequence ID" value="KJV08378.1"/>
    <property type="molecule type" value="Genomic_DNA"/>
</dbReference>
<dbReference type="InterPro" id="IPR003033">
    <property type="entry name" value="SCP2_sterol-bd_dom"/>
</dbReference>
<accession>A0A0F3IP99</accession>
<dbReference type="SUPFAM" id="SSF55718">
    <property type="entry name" value="SCP-like"/>
    <property type="match status" value="1"/>
</dbReference>
<keyword evidence="3" id="KW-1185">Reference proteome</keyword>
<protein>
    <recommendedName>
        <fullName evidence="1">SCP2 domain-containing protein</fullName>
    </recommendedName>
</protein>
<dbReference type="RefSeq" id="WP_045777117.1">
    <property type="nucleotide sequence ID" value="NZ_LAJY01000611.1"/>
</dbReference>
<sequence length="96" mass="10051">MIEARLKAALANLAGLGAVVRFDLGEDGLYTIDARGAQPLLSTDSEEEAACTIRISTENLNKLIDGQLDPMLGYTFGKIKVAGSLGVAMKLVNALG</sequence>
<dbReference type="Gene3D" id="3.30.1050.10">
    <property type="entry name" value="SCP2 sterol-binding domain"/>
    <property type="match status" value="1"/>
</dbReference>
<feature type="domain" description="SCP2" evidence="1">
    <location>
        <begin position="4"/>
        <end position="95"/>
    </location>
</feature>
<dbReference type="Pfam" id="PF02036">
    <property type="entry name" value="SCP2"/>
    <property type="match status" value="1"/>
</dbReference>